<dbReference type="InterPro" id="IPR018154">
    <property type="entry name" value="TLV/ENV_coat_polyprotein"/>
</dbReference>
<dbReference type="PaxDb" id="30732-ENSOMEP00000027617"/>
<feature type="compositionally biased region" description="Basic and acidic residues" evidence="14">
    <location>
        <begin position="62"/>
        <end position="82"/>
    </location>
</feature>
<name>A0A3B3DC09_ORYME</name>
<accession>A0A3B3DC09</accession>
<evidence type="ECO:0000256" key="13">
    <source>
        <dbReference type="ARBA" id="ARBA00023288"/>
    </source>
</evidence>
<evidence type="ECO:0000256" key="12">
    <source>
        <dbReference type="ARBA" id="ARBA00023180"/>
    </source>
</evidence>
<reference evidence="17" key="1">
    <citation type="submission" date="2025-08" db="UniProtKB">
        <authorList>
            <consortium name="Ensembl"/>
        </authorList>
    </citation>
    <scope>IDENTIFICATION</scope>
</reference>
<dbReference type="AlphaFoldDB" id="A0A3B3DC09"/>
<evidence type="ECO:0000313" key="18">
    <source>
        <dbReference type="Proteomes" id="UP000261560"/>
    </source>
</evidence>
<evidence type="ECO:0000256" key="6">
    <source>
        <dbReference type="ARBA" id="ARBA00022692"/>
    </source>
</evidence>
<evidence type="ECO:0000256" key="10">
    <source>
        <dbReference type="ARBA" id="ARBA00023139"/>
    </source>
</evidence>
<feature type="transmembrane region" description="Helical" evidence="15">
    <location>
        <begin position="712"/>
        <end position="733"/>
    </location>
</feature>
<evidence type="ECO:0000256" key="8">
    <source>
        <dbReference type="ARBA" id="ARBA00022989"/>
    </source>
</evidence>
<dbReference type="Ensembl" id="ENSOMET00000001510.1">
    <property type="protein sequence ID" value="ENSOMEP00000027617.1"/>
    <property type="gene ID" value="ENSOMEG00000010190.1"/>
</dbReference>
<comment type="subcellular location">
    <subcellularLocation>
        <location evidence="1">Host cell membrane</location>
        <topology evidence="1">Single-pass type I membrane protein</topology>
    </subcellularLocation>
    <subcellularLocation>
        <location evidence="2">Host endomembrane system</location>
        <topology evidence="2">Peripheral membrane protein</topology>
    </subcellularLocation>
    <subcellularLocation>
        <location evidence="3">Virion membrane</location>
        <topology evidence="3">Single-pass type I membrane protein</topology>
    </subcellularLocation>
</comment>
<evidence type="ECO:0000256" key="11">
    <source>
        <dbReference type="ARBA" id="ARBA00023157"/>
    </source>
</evidence>
<sequence>MRRVKCRWGFQESGSMGHTLQLLMRLVLLWLLTGNLQSASLSETLKPQKKPQSKVNLNRQEAGMDHECLPPRGENETRPDDRHMNNYEADLLRAGDVTALSNDSVLSMADDVNLNRSSQDTARSPGLSKGCITKVSSLLGKTETVATPPLTPANIVLTKPTIAHELTTTAPMIVYTYYYGDQVQRPTSRRRSREATVTPSMNGTQSTAARGGHQNASTPKPLLLSTRVPPEEDSQNVSVQDKRVVVDLNFTGYVDLSDGSDGQQGGESEQYDQNKTGLHVRSFGKVQEKLWLKANHNSWYKWAWFTAKDLTSKECVLCSATPGSVPVVVPEKHTFEDCARMQQQECREGRFVPPTRVMSLFKLPMCAIQCRLVHGYQDNLNYLSRKHFTKVCADFNIRTSQDKPPATYTVDELVEYECFASGGFLTLNNSSNVGNTSVNCKITWVASWFPHANMTPIFITKPIWYENPEPLDQTCQNITMTIPFLQFLAEQSLAVADSFWMCGNNELRNTLPYGWIGLCALVRMKVPILMVYPGIAQEANSNNTRTSLRVKRHFLEDKVVKLDIIGQPRGIPEEFKARSEIIAGFEALVPIISIIKNAELINYVYFNQQRMINITSEALKAIGEQLHETSRMAWQNRQILDWMLAEKGGVCHMFGEYCCSYIPNNTAVEGTFTTVMEKLSGLQTELAENAGQNEVWSWLGSWGKWKEVLVKAAVGAVMVLISLVLLVCCCVPITKSLCLKLLDTRVQKMTVNRMAEFQMVQMHIESLCPEYTHGGNHWSDVSV</sequence>
<protein>
    <submittedName>
        <fullName evidence="17">Uncharacterized protein</fullName>
    </submittedName>
</protein>
<dbReference type="PANTHER" id="PTHR10424">
    <property type="entry name" value="VIRAL ENVELOPE PROTEIN"/>
    <property type="match status" value="1"/>
</dbReference>
<evidence type="ECO:0000256" key="4">
    <source>
        <dbReference type="ARBA" id="ARBA00022511"/>
    </source>
</evidence>
<evidence type="ECO:0000256" key="9">
    <source>
        <dbReference type="ARBA" id="ARBA00023136"/>
    </source>
</evidence>
<evidence type="ECO:0000256" key="1">
    <source>
        <dbReference type="ARBA" id="ARBA00004402"/>
    </source>
</evidence>
<evidence type="ECO:0000256" key="15">
    <source>
        <dbReference type="SAM" id="Phobius"/>
    </source>
</evidence>
<dbReference type="Gene3D" id="1.10.287.210">
    <property type="match status" value="1"/>
</dbReference>
<keyword evidence="6 15" id="KW-0812">Transmembrane</keyword>
<keyword evidence="18" id="KW-1185">Reference proteome</keyword>
<keyword evidence="13" id="KW-0449">Lipoprotein</keyword>
<reference evidence="17" key="2">
    <citation type="submission" date="2025-09" db="UniProtKB">
        <authorList>
            <consortium name="Ensembl"/>
        </authorList>
    </citation>
    <scope>IDENTIFICATION</scope>
</reference>
<evidence type="ECO:0000256" key="7">
    <source>
        <dbReference type="ARBA" id="ARBA00022870"/>
    </source>
</evidence>
<evidence type="ECO:0000256" key="14">
    <source>
        <dbReference type="SAM" id="MobiDB-lite"/>
    </source>
</evidence>
<dbReference type="Pfam" id="PF00429">
    <property type="entry name" value="TLV_coat"/>
    <property type="match status" value="1"/>
</dbReference>
<feature type="compositionally biased region" description="Polar residues" evidence="14">
    <location>
        <begin position="195"/>
        <end position="218"/>
    </location>
</feature>
<evidence type="ECO:0000256" key="16">
    <source>
        <dbReference type="SAM" id="SignalP"/>
    </source>
</evidence>
<feature type="region of interest" description="Disordered" evidence="14">
    <location>
        <begin position="183"/>
        <end position="238"/>
    </location>
</feature>
<keyword evidence="4" id="KW-1032">Host cell membrane</keyword>
<keyword evidence="10" id="KW-0564">Palmitate</keyword>
<keyword evidence="8 15" id="KW-1133">Transmembrane helix</keyword>
<dbReference type="GeneTree" id="ENSGT00530000064449"/>
<keyword evidence="16" id="KW-0732">Signal</keyword>
<feature type="signal peptide" evidence="16">
    <location>
        <begin position="1"/>
        <end position="38"/>
    </location>
</feature>
<dbReference type="PANTHER" id="PTHR10424:SF81">
    <property type="entry name" value="ERVV2 PROTEIN"/>
    <property type="match status" value="1"/>
</dbReference>
<keyword evidence="9 15" id="KW-0472">Membrane</keyword>
<keyword evidence="12" id="KW-0325">Glycoprotein</keyword>
<feature type="chain" id="PRO_5017409080" evidence="16">
    <location>
        <begin position="39"/>
        <end position="783"/>
    </location>
</feature>
<dbReference type="STRING" id="30732.ENSOMEP00000027617"/>
<proteinExistence type="predicted"/>
<organism evidence="17 18">
    <name type="scientific">Oryzias melastigma</name>
    <name type="common">Marine medaka</name>
    <dbReference type="NCBI Taxonomy" id="30732"/>
    <lineage>
        <taxon>Eukaryota</taxon>
        <taxon>Metazoa</taxon>
        <taxon>Chordata</taxon>
        <taxon>Craniata</taxon>
        <taxon>Vertebrata</taxon>
        <taxon>Euteleostomi</taxon>
        <taxon>Actinopterygii</taxon>
        <taxon>Neopterygii</taxon>
        <taxon>Teleostei</taxon>
        <taxon>Neoteleostei</taxon>
        <taxon>Acanthomorphata</taxon>
        <taxon>Ovalentaria</taxon>
        <taxon>Atherinomorphae</taxon>
        <taxon>Beloniformes</taxon>
        <taxon>Adrianichthyidae</taxon>
        <taxon>Oryziinae</taxon>
        <taxon>Oryzias</taxon>
    </lineage>
</organism>
<dbReference type="Proteomes" id="UP000261560">
    <property type="component" value="Unplaced"/>
</dbReference>
<keyword evidence="11" id="KW-1015">Disulfide bond</keyword>
<keyword evidence="7" id="KW-1043">Host membrane</keyword>
<dbReference type="SUPFAM" id="SSF58069">
    <property type="entry name" value="Virus ectodomain"/>
    <property type="match status" value="1"/>
</dbReference>
<feature type="region of interest" description="Disordered" evidence="14">
    <location>
        <begin position="43"/>
        <end position="82"/>
    </location>
</feature>
<evidence type="ECO:0000256" key="5">
    <source>
        <dbReference type="ARBA" id="ARBA00022581"/>
    </source>
</evidence>
<evidence type="ECO:0000256" key="3">
    <source>
        <dbReference type="ARBA" id="ARBA00004563"/>
    </source>
</evidence>
<evidence type="ECO:0000256" key="2">
    <source>
        <dbReference type="ARBA" id="ARBA00004531"/>
    </source>
</evidence>
<keyword evidence="5" id="KW-0945">Host-virus interaction</keyword>
<evidence type="ECO:0000313" key="17">
    <source>
        <dbReference type="Ensembl" id="ENSOMEP00000027617.1"/>
    </source>
</evidence>